<gene>
    <name evidence="1" type="ORF">BV22DRAFT_904956</name>
</gene>
<protein>
    <submittedName>
        <fullName evidence="1">Uncharacterized protein</fullName>
    </submittedName>
</protein>
<dbReference type="EMBL" id="MU266766">
    <property type="protein sequence ID" value="KAH7918567.1"/>
    <property type="molecule type" value="Genomic_DNA"/>
</dbReference>
<sequence>MVDWGLAGGGWIMPSKPHPSEDPIGHCYRRTPPVRLPGSDICQIFGPSVSIGIGHWAIFRVVSVRLVDTTSKPIRGGPLVAWRVFGTPIRFAERTFSKPQLAHTTVSCNSEYSLTLAAHLRSRTWSNLYVELTSCQLLRTQLLFSPAVALC</sequence>
<comment type="caution">
    <text evidence="1">The sequence shown here is derived from an EMBL/GenBank/DDBJ whole genome shotgun (WGS) entry which is preliminary data.</text>
</comment>
<accession>A0ACB8AZ31</accession>
<keyword evidence="2" id="KW-1185">Reference proteome</keyword>
<name>A0ACB8AZ31_9AGAM</name>
<dbReference type="Proteomes" id="UP000790709">
    <property type="component" value="Unassembled WGS sequence"/>
</dbReference>
<evidence type="ECO:0000313" key="1">
    <source>
        <dbReference type="EMBL" id="KAH7918567.1"/>
    </source>
</evidence>
<evidence type="ECO:0000313" key="2">
    <source>
        <dbReference type="Proteomes" id="UP000790709"/>
    </source>
</evidence>
<reference evidence="1" key="1">
    <citation type="journal article" date="2021" name="New Phytol.">
        <title>Evolutionary innovations through gain and loss of genes in the ectomycorrhizal Boletales.</title>
        <authorList>
            <person name="Wu G."/>
            <person name="Miyauchi S."/>
            <person name="Morin E."/>
            <person name="Kuo A."/>
            <person name="Drula E."/>
            <person name="Varga T."/>
            <person name="Kohler A."/>
            <person name="Feng B."/>
            <person name="Cao Y."/>
            <person name="Lipzen A."/>
            <person name="Daum C."/>
            <person name="Hundley H."/>
            <person name="Pangilinan J."/>
            <person name="Johnson J."/>
            <person name="Barry K."/>
            <person name="LaButti K."/>
            <person name="Ng V."/>
            <person name="Ahrendt S."/>
            <person name="Min B."/>
            <person name="Choi I.G."/>
            <person name="Park H."/>
            <person name="Plett J.M."/>
            <person name="Magnuson J."/>
            <person name="Spatafora J.W."/>
            <person name="Nagy L.G."/>
            <person name="Henrissat B."/>
            <person name="Grigoriev I.V."/>
            <person name="Yang Z.L."/>
            <person name="Xu J."/>
            <person name="Martin F.M."/>
        </authorList>
    </citation>
    <scope>NUCLEOTIDE SEQUENCE</scope>
    <source>
        <strain evidence="1">KUC20120723A-06</strain>
    </source>
</reference>
<proteinExistence type="predicted"/>
<organism evidence="1 2">
    <name type="scientific">Leucogyrophana mollusca</name>
    <dbReference type="NCBI Taxonomy" id="85980"/>
    <lineage>
        <taxon>Eukaryota</taxon>
        <taxon>Fungi</taxon>
        <taxon>Dikarya</taxon>
        <taxon>Basidiomycota</taxon>
        <taxon>Agaricomycotina</taxon>
        <taxon>Agaricomycetes</taxon>
        <taxon>Agaricomycetidae</taxon>
        <taxon>Boletales</taxon>
        <taxon>Boletales incertae sedis</taxon>
        <taxon>Leucogyrophana</taxon>
    </lineage>
</organism>